<comment type="subcellular location">
    <subcellularLocation>
        <location evidence="2">Nucleus</location>
    </subcellularLocation>
</comment>
<sequence>MDNMLRDGDEDEENEIIREQKEDEDLDTKVLHLLVTMTGLAQILIAHRYFRFKSYIEYPIRRPITRTGYDYIHKVLQEDPQHFRQLYRMYPDVFLKLCDLIKETTHLKDTRFICVEEMVATFLVTVGQNSRYCHTKDTFKRSKFATSTNFHNVLKAINTIAPSLMAKPKFTVPAKIRESTRFYPYFKDCLGAIDGTHIPAIVPKCDAPSFRNRKGVISQNVLAVCNFDMEFIYVLSGWDGSAHDSKVLYDALTKRTNKFEVSHGKFYLADCGFANRRRFLAPFRGTKYHLQDFTGQGCDPETPHELFNHRHVSLRNVIERIFGIFKSRFLIFKSAPPFSFKTQAELVLACVALHNFLRKHCRSDEFPVEVPNEATNAENMEGNDERDDYENVEEILETQDQERESANIWREAIAEETWKDATT</sequence>
<dbReference type="GO" id="GO:0005634">
    <property type="term" value="C:nucleus"/>
    <property type="evidence" value="ECO:0007669"/>
    <property type="project" value="UniProtKB-SubCell"/>
</dbReference>
<dbReference type="PANTHER" id="PTHR22930:SF221">
    <property type="entry name" value="NUCLEASE HARBI1"/>
    <property type="match status" value="1"/>
</dbReference>
<feature type="domain" description="DDE Tnp4" evidence="8">
    <location>
        <begin position="193"/>
        <end position="355"/>
    </location>
</feature>
<evidence type="ECO:0000313" key="11">
    <source>
        <dbReference type="Proteomes" id="UP000886595"/>
    </source>
</evidence>
<dbReference type="GO" id="GO:0004518">
    <property type="term" value="F:nuclease activity"/>
    <property type="evidence" value="ECO:0007669"/>
    <property type="project" value="UniProtKB-KW"/>
</dbReference>
<keyword evidence="5" id="KW-0479">Metal-binding</keyword>
<gene>
    <name evidence="10" type="ORF">Bca52824_000914</name>
</gene>
<evidence type="ECO:0000256" key="3">
    <source>
        <dbReference type="ARBA" id="ARBA00006958"/>
    </source>
</evidence>
<keyword evidence="4" id="KW-0540">Nuclease</keyword>
<evidence type="ECO:0000256" key="7">
    <source>
        <dbReference type="ARBA" id="ARBA00023242"/>
    </source>
</evidence>
<dbReference type="InterPro" id="IPR058353">
    <property type="entry name" value="DUF8040"/>
</dbReference>
<dbReference type="OrthoDB" id="1681765at2759"/>
<evidence type="ECO:0008006" key="12">
    <source>
        <dbReference type="Google" id="ProtNLM"/>
    </source>
</evidence>
<dbReference type="AlphaFoldDB" id="A0A8X7WHD0"/>
<evidence type="ECO:0000256" key="6">
    <source>
        <dbReference type="ARBA" id="ARBA00022801"/>
    </source>
</evidence>
<evidence type="ECO:0000256" key="1">
    <source>
        <dbReference type="ARBA" id="ARBA00001968"/>
    </source>
</evidence>
<comment type="caution">
    <text evidence="10">The sequence shown here is derived from an EMBL/GenBank/DDBJ whole genome shotgun (WGS) entry which is preliminary data.</text>
</comment>
<reference evidence="10 11" key="1">
    <citation type="submission" date="2020-02" db="EMBL/GenBank/DDBJ databases">
        <authorList>
            <person name="Ma Q."/>
            <person name="Huang Y."/>
            <person name="Song X."/>
            <person name="Pei D."/>
        </authorList>
    </citation>
    <scope>NUCLEOTIDE SEQUENCE [LARGE SCALE GENOMIC DNA]</scope>
    <source>
        <strain evidence="10">Sxm20200214</strain>
        <tissue evidence="10">Leaf</tissue>
    </source>
</reference>
<accession>A0A8X7WHD0</accession>
<dbReference type="PANTHER" id="PTHR22930">
    <property type="match status" value="1"/>
</dbReference>
<dbReference type="GO" id="GO:0016787">
    <property type="term" value="F:hydrolase activity"/>
    <property type="evidence" value="ECO:0007669"/>
    <property type="project" value="UniProtKB-KW"/>
</dbReference>
<comment type="similarity">
    <text evidence="3">Belongs to the HARBI1 family.</text>
</comment>
<evidence type="ECO:0000256" key="5">
    <source>
        <dbReference type="ARBA" id="ARBA00022723"/>
    </source>
</evidence>
<comment type="cofactor">
    <cofactor evidence="1">
        <name>a divalent metal cation</name>
        <dbReference type="ChEBI" id="CHEBI:60240"/>
    </cofactor>
</comment>
<evidence type="ECO:0000259" key="9">
    <source>
        <dbReference type="Pfam" id="PF26138"/>
    </source>
</evidence>
<dbReference type="InterPro" id="IPR045249">
    <property type="entry name" value="HARBI1-like"/>
</dbReference>
<dbReference type="EMBL" id="JAAMPC010000001">
    <property type="protein sequence ID" value="KAG2329734.1"/>
    <property type="molecule type" value="Genomic_DNA"/>
</dbReference>
<keyword evidence="11" id="KW-1185">Reference proteome</keyword>
<proteinExistence type="inferred from homology"/>
<protein>
    <recommendedName>
        <fullName evidence="12">DDE Tnp4 domain-containing protein</fullName>
    </recommendedName>
</protein>
<evidence type="ECO:0000259" key="8">
    <source>
        <dbReference type="Pfam" id="PF13359"/>
    </source>
</evidence>
<organism evidence="10 11">
    <name type="scientific">Brassica carinata</name>
    <name type="common">Ethiopian mustard</name>
    <name type="synonym">Abyssinian cabbage</name>
    <dbReference type="NCBI Taxonomy" id="52824"/>
    <lineage>
        <taxon>Eukaryota</taxon>
        <taxon>Viridiplantae</taxon>
        <taxon>Streptophyta</taxon>
        <taxon>Embryophyta</taxon>
        <taxon>Tracheophyta</taxon>
        <taxon>Spermatophyta</taxon>
        <taxon>Magnoliopsida</taxon>
        <taxon>eudicotyledons</taxon>
        <taxon>Gunneridae</taxon>
        <taxon>Pentapetalae</taxon>
        <taxon>rosids</taxon>
        <taxon>malvids</taxon>
        <taxon>Brassicales</taxon>
        <taxon>Brassicaceae</taxon>
        <taxon>Brassiceae</taxon>
        <taxon>Brassica</taxon>
    </lineage>
</organism>
<keyword evidence="6" id="KW-0378">Hydrolase</keyword>
<dbReference type="Pfam" id="PF13359">
    <property type="entry name" value="DDE_Tnp_4"/>
    <property type="match status" value="1"/>
</dbReference>
<evidence type="ECO:0000256" key="2">
    <source>
        <dbReference type="ARBA" id="ARBA00004123"/>
    </source>
</evidence>
<feature type="domain" description="DUF8040" evidence="9">
    <location>
        <begin position="66"/>
        <end position="157"/>
    </location>
</feature>
<name>A0A8X7WHD0_BRACI</name>
<dbReference type="Pfam" id="PF26138">
    <property type="entry name" value="DUF8040"/>
    <property type="match status" value="1"/>
</dbReference>
<evidence type="ECO:0000313" key="10">
    <source>
        <dbReference type="EMBL" id="KAG2329734.1"/>
    </source>
</evidence>
<evidence type="ECO:0000256" key="4">
    <source>
        <dbReference type="ARBA" id="ARBA00022722"/>
    </source>
</evidence>
<dbReference type="GO" id="GO:0046872">
    <property type="term" value="F:metal ion binding"/>
    <property type="evidence" value="ECO:0007669"/>
    <property type="project" value="UniProtKB-KW"/>
</dbReference>
<keyword evidence="7" id="KW-0539">Nucleus</keyword>
<dbReference type="Proteomes" id="UP000886595">
    <property type="component" value="Unassembled WGS sequence"/>
</dbReference>
<dbReference type="InterPro" id="IPR027806">
    <property type="entry name" value="HARBI1_dom"/>
</dbReference>